<dbReference type="Proteomes" id="UP000576152">
    <property type="component" value="Unassembled WGS sequence"/>
</dbReference>
<evidence type="ECO:0000313" key="1">
    <source>
        <dbReference type="EMBL" id="MBB3711775.1"/>
    </source>
</evidence>
<evidence type="ECO:0000313" key="2">
    <source>
        <dbReference type="Proteomes" id="UP000576152"/>
    </source>
</evidence>
<accession>A0ABR6HMH7</accession>
<keyword evidence="2" id="KW-1185">Reference proteome</keyword>
<proteinExistence type="predicted"/>
<comment type="caution">
    <text evidence="1">The sequence shown here is derived from an EMBL/GenBank/DDBJ whole genome shotgun (WGS) entry which is preliminary data.</text>
</comment>
<evidence type="ECO:0008006" key="3">
    <source>
        <dbReference type="Google" id="ProtNLM"/>
    </source>
</evidence>
<protein>
    <recommendedName>
        <fullName evidence="3">DUF4258 domain-containing protein</fullName>
    </recommendedName>
</protein>
<dbReference type="EMBL" id="JACIBX010000003">
    <property type="protein sequence ID" value="MBB3711775.1"/>
    <property type="molecule type" value="Genomic_DNA"/>
</dbReference>
<dbReference type="RefSeq" id="WP_183471111.1">
    <property type="nucleotide sequence ID" value="NZ_JACIBX010000003.1"/>
</dbReference>
<gene>
    <name evidence="1" type="ORF">FHS00_001346</name>
</gene>
<name>A0ABR6HMH7_9RHOB</name>
<organism evidence="1 2">
    <name type="scientific">Limimaricola variabilis</name>
    <dbReference type="NCBI Taxonomy" id="1492771"/>
    <lineage>
        <taxon>Bacteria</taxon>
        <taxon>Pseudomonadati</taxon>
        <taxon>Pseudomonadota</taxon>
        <taxon>Alphaproteobacteria</taxon>
        <taxon>Rhodobacterales</taxon>
        <taxon>Paracoccaceae</taxon>
        <taxon>Limimaricola</taxon>
    </lineage>
</organism>
<sequence length="100" mass="11743">MIGAIHPGFRTCRHARARMQGRSIRAQALDLVLAWGRDETSFDGRTLVRLDRDTLHELEAEHPELRGRLKIHAILATETVVTVCHDSRRHRRRRNRRRPH</sequence>
<reference evidence="1 2" key="1">
    <citation type="submission" date="2020-08" db="EMBL/GenBank/DDBJ databases">
        <title>Genomic Encyclopedia of Type Strains, Phase III (KMG-III): the genomes of soil and plant-associated and newly described type strains.</title>
        <authorList>
            <person name="Whitman W."/>
        </authorList>
    </citation>
    <scope>NUCLEOTIDE SEQUENCE [LARGE SCALE GENOMIC DNA]</scope>
    <source>
        <strain evidence="1 2">CECT 8572</strain>
    </source>
</reference>